<protein>
    <submittedName>
        <fullName evidence="3">PTS fructose transporter subunit IIA</fullName>
    </submittedName>
</protein>
<dbReference type="SUPFAM" id="SSF53062">
    <property type="entry name" value="PTS system fructose IIA component-like"/>
    <property type="match status" value="1"/>
</dbReference>
<dbReference type="PROSITE" id="PS51096">
    <property type="entry name" value="PTS_EIIA_TYPE_4"/>
    <property type="match status" value="1"/>
</dbReference>
<dbReference type="PANTHER" id="PTHR38594">
    <property type="entry name" value="PEP-DEPENDENT DIHYDROXYACETONE KINASE, PHOSPHORYL DONOR SUBUNIT DHAM"/>
    <property type="match status" value="1"/>
</dbReference>
<evidence type="ECO:0000313" key="3">
    <source>
        <dbReference type="EMBL" id="MFC1404091.1"/>
    </source>
</evidence>
<accession>A0ABV6URS9</accession>
<comment type="caution">
    <text evidence="3">The sequence shown here is derived from an EMBL/GenBank/DDBJ whole genome shotgun (WGS) entry which is preliminary data.</text>
</comment>
<dbReference type="RefSeq" id="WP_084714526.1">
    <property type="nucleotide sequence ID" value="NZ_JBHEZZ010000013.1"/>
</dbReference>
<organism evidence="3 4">
    <name type="scientific">Streptacidiphilus cavernicola</name>
    <dbReference type="NCBI Taxonomy" id="3342716"/>
    <lineage>
        <taxon>Bacteria</taxon>
        <taxon>Bacillati</taxon>
        <taxon>Actinomycetota</taxon>
        <taxon>Actinomycetes</taxon>
        <taxon>Kitasatosporales</taxon>
        <taxon>Streptomycetaceae</taxon>
        <taxon>Streptacidiphilus</taxon>
    </lineage>
</organism>
<dbReference type="InterPro" id="IPR036662">
    <property type="entry name" value="PTS_EIIA_man-typ_sf"/>
</dbReference>
<dbReference type="Proteomes" id="UP001592528">
    <property type="component" value="Unassembled WGS sequence"/>
</dbReference>
<sequence>MGGEAEVVTLRPEDEPEDTAVLETVPRPLRVLPLAGLDRVGVVLVSHSRAVAEAVAAMAADLLGTGDPAPVATAGSVPEDGLGTGPALVAAAAREVDQGMGVAVIVDLDGSVGTVRGVLAAAEAHGLPFPVRLADAPFVEGAVAAVATASAGGDLSAVIEAAEDCYVVRKL</sequence>
<dbReference type="Gene3D" id="3.40.50.510">
    <property type="entry name" value="Phosphotransferase system, mannose-type IIA component"/>
    <property type="match status" value="1"/>
</dbReference>
<dbReference type="InterPro" id="IPR039643">
    <property type="entry name" value="DhaM"/>
</dbReference>
<dbReference type="Pfam" id="PF03610">
    <property type="entry name" value="EIIA-man"/>
    <property type="match status" value="1"/>
</dbReference>
<reference evidence="3 4" key="1">
    <citation type="submission" date="2024-09" db="EMBL/GenBank/DDBJ databases">
        <authorList>
            <person name="Lee S.D."/>
        </authorList>
    </citation>
    <scope>NUCLEOTIDE SEQUENCE [LARGE SCALE GENOMIC DNA]</scope>
    <source>
        <strain evidence="3 4">N1-5</strain>
    </source>
</reference>
<proteinExistence type="predicted"/>
<keyword evidence="1" id="KW-0808">Transferase</keyword>
<dbReference type="InterPro" id="IPR004701">
    <property type="entry name" value="PTS_EIIA_man-typ"/>
</dbReference>
<evidence type="ECO:0000256" key="1">
    <source>
        <dbReference type="ARBA" id="ARBA00022679"/>
    </source>
</evidence>
<evidence type="ECO:0000259" key="2">
    <source>
        <dbReference type="PROSITE" id="PS51096"/>
    </source>
</evidence>
<keyword evidence="4" id="KW-1185">Reference proteome</keyword>
<gene>
    <name evidence="3" type="ORF">ACEZDJ_22625</name>
</gene>
<feature type="domain" description="PTS EIIA type-4" evidence="2">
    <location>
        <begin position="39"/>
        <end position="171"/>
    </location>
</feature>
<dbReference type="EMBL" id="JBHEZZ010000013">
    <property type="protein sequence ID" value="MFC1404091.1"/>
    <property type="molecule type" value="Genomic_DNA"/>
</dbReference>
<evidence type="ECO:0000313" key="4">
    <source>
        <dbReference type="Proteomes" id="UP001592528"/>
    </source>
</evidence>
<dbReference type="PANTHER" id="PTHR38594:SF1">
    <property type="entry name" value="PEP-DEPENDENT DIHYDROXYACETONE KINASE, PHOSPHORYL DONOR SUBUNIT DHAM"/>
    <property type="match status" value="1"/>
</dbReference>
<name>A0ABV6URS9_9ACTN</name>